<proteinExistence type="predicted"/>
<protein>
    <recommendedName>
        <fullName evidence="3">Chlorophyllase</fullName>
    </recommendedName>
</protein>
<dbReference type="InterPro" id="IPR029058">
    <property type="entry name" value="AB_hydrolase_fold"/>
</dbReference>
<gene>
    <name evidence="2" type="ORF">DTER00134_LOCUS15554</name>
</gene>
<dbReference type="SUPFAM" id="SSF68906">
    <property type="entry name" value="SAP domain"/>
    <property type="match status" value="1"/>
</dbReference>
<accession>A0A7S3R2A6</accession>
<dbReference type="SUPFAM" id="SSF53474">
    <property type="entry name" value="alpha/beta-Hydrolases"/>
    <property type="match status" value="1"/>
</dbReference>
<feature type="compositionally biased region" description="Basic and acidic residues" evidence="1">
    <location>
        <begin position="338"/>
        <end position="349"/>
    </location>
</feature>
<dbReference type="GO" id="GO:0015996">
    <property type="term" value="P:chlorophyll catabolic process"/>
    <property type="evidence" value="ECO:0007669"/>
    <property type="project" value="TreeGrafter"/>
</dbReference>
<dbReference type="GO" id="GO:0047746">
    <property type="term" value="F:chlorophyllase activity"/>
    <property type="evidence" value="ECO:0007669"/>
    <property type="project" value="TreeGrafter"/>
</dbReference>
<evidence type="ECO:0000313" key="2">
    <source>
        <dbReference type="EMBL" id="CAE0500481.1"/>
    </source>
</evidence>
<feature type="compositionally biased region" description="Low complexity" evidence="1">
    <location>
        <begin position="350"/>
        <end position="376"/>
    </location>
</feature>
<reference evidence="2" key="1">
    <citation type="submission" date="2021-01" db="EMBL/GenBank/DDBJ databases">
        <authorList>
            <person name="Corre E."/>
            <person name="Pelletier E."/>
            <person name="Niang G."/>
            <person name="Scheremetjew M."/>
            <person name="Finn R."/>
            <person name="Kale V."/>
            <person name="Holt S."/>
            <person name="Cochrane G."/>
            <person name="Meng A."/>
            <person name="Brown T."/>
            <person name="Cohen L."/>
        </authorList>
    </citation>
    <scope>NUCLEOTIDE SEQUENCE</scope>
    <source>
        <strain evidence="2">CCMP1320</strain>
    </source>
</reference>
<evidence type="ECO:0008006" key="3">
    <source>
        <dbReference type="Google" id="ProtNLM"/>
    </source>
</evidence>
<sequence>MQLQGASPATYCVGKLRAQRKFARSCSVLTRASSANPYQAPGRFGQKELPPITDVRVGGDDELPIFAKIQPTLPAAPGLYDIPLVVMSSGFLLPSSAYTSYANHLASHGFAVIRYDLSEIMDDIGAVSALCTIIDTALKENSIGSIVDPKCLVLFGHSRGAKLSCMLAEREERVRGMVLLDPVDNTSMTPAGENFPSSLPSLRRATQMRSLPVLVVGAAMNGDIIPAEGNYKKFNSSCFGPFWEVDLLGAGHLSFLDKRDEMDPFTQMAAMLGKPPSTPEASVSAVTKVATIAWLKEVVCPYAAPSLGRTSSPPPPPPKELERVLYDNIVNIQLPDGKAPRRSDIRSLESRSAQGSSSAGGASESSRGDGASSSQGEGSRRVQASPAMASSSLCGLSREELLQLRTRELKENLKAAGVKNDDCFEKEQLVSRVLEACGKTA</sequence>
<organism evidence="2">
    <name type="scientific">Dunaliella tertiolecta</name>
    <name type="common">Green alga</name>
    <dbReference type="NCBI Taxonomy" id="3047"/>
    <lineage>
        <taxon>Eukaryota</taxon>
        <taxon>Viridiplantae</taxon>
        <taxon>Chlorophyta</taxon>
        <taxon>core chlorophytes</taxon>
        <taxon>Chlorophyceae</taxon>
        <taxon>CS clade</taxon>
        <taxon>Chlamydomonadales</taxon>
        <taxon>Dunaliellaceae</taxon>
        <taxon>Dunaliella</taxon>
    </lineage>
</organism>
<dbReference type="InterPro" id="IPR036361">
    <property type="entry name" value="SAP_dom_sf"/>
</dbReference>
<dbReference type="Gene3D" id="3.40.50.1820">
    <property type="entry name" value="alpha/beta hydrolase"/>
    <property type="match status" value="1"/>
</dbReference>
<dbReference type="InterPro" id="IPR017395">
    <property type="entry name" value="Chlorophyllase-like"/>
</dbReference>
<feature type="region of interest" description="Disordered" evidence="1">
    <location>
        <begin position="335"/>
        <end position="391"/>
    </location>
</feature>
<dbReference type="PANTHER" id="PTHR33428">
    <property type="entry name" value="CHLOROPHYLLASE-2, CHLOROPLASTIC"/>
    <property type="match status" value="1"/>
</dbReference>
<name>A0A7S3R2A6_DUNTE</name>
<evidence type="ECO:0000256" key="1">
    <source>
        <dbReference type="SAM" id="MobiDB-lite"/>
    </source>
</evidence>
<dbReference type="EMBL" id="HBIP01025833">
    <property type="protein sequence ID" value="CAE0500481.1"/>
    <property type="molecule type" value="Transcribed_RNA"/>
</dbReference>
<dbReference type="Pfam" id="PF07224">
    <property type="entry name" value="Chlorophyllase"/>
    <property type="match status" value="1"/>
</dbReference>
<dbReference type="PANTHER" id="PTHR33428:SF14">
    <property type="entry name" value="CARBOXYLESTERASE TYPE B DOMAIN-CONTAINING PROTEIN"/>
    <property type="match status" value="1"/>
</dbReference>
<dbReference type="AlphaFoldDB" id="A0A7S3R2A6"/>